<reference evidence="3 4" key="1">
    <citation type="submission" date="2016-05" db="EMBL/GenBank/DDBJ databases">
        <title>Complete genome sequence of a phthalic acid esters degrading Mycobacterium sp. YC-RL4.</title>
        <authorList>
            <person name="Ren L."/>
            <person name="Fan S."/>
            <person name="Ruth N."/>
            <person name="Jia Y."/>
            <person name="Wang J."/>
            <person name="Qiao C."/>
        </authorList>
    </citation>
    <scope>NUCLEOTIDE SEQUENCE [LARGE SCALE GENOMIC DNA]</scope>
    <source>
        <strain evidence="3 4">YC-RL4</strain>
    </source>
</reference>
<keyword evidence="4" id="KW-1185">Reference proteome</keyword>
<protein>
    <recommendedName>
        <fullName evidence="5">MmpS3 protein</fullName>
    </recommendedName>
</protein>
<feature type="compositionally biased region" description="Low complexity" evidence="1">
    <location>
        <begin position="132"/>
        <end position="158"/>
    </location>
</feature>
<keyword evidence="2" id="KW-1133">Transmembrane helix</keyword>
<dbReference type="EMBL" id="CP015596">
    <property type="protein sequence ID" value="ANE81727.1"/>
    <property type="molecule type" value="Genomic_DNA"/>
</dbReference>
<dbReference type="AlphaFoldDB" id="A0A172URC3"/>
<gene>
    <name evidence="3" type="ORF">A7U43_22770</name>
</gene>
<name>A0A172URC3_9MYCO</name>
<evidence type="ECO:0000256" key="2">
    <source>
        <dbReference type="SAM" id="Phobius"/>
    </source>
</evidence>
<evidence type="ECO:0008006" key="5">
    <source>
        <dbReference type="Google" id="ProtNLM"/>
    </source>
</evidence>
<dbReference type="STRING" id="1682113.A7U43_22770"/>
<dbReference type="Gene3D" id="2.60.40.2880">
    <property type="entry name" value="MmpS1-5, C-terminal soluble domain"/>
    <property type="match status" value="1"/>
</dbReference>
<evidence type="ECO:0000313" key="4">
    <source>
        <dbReference type="Proteomes" id="UP000077143"/>
    </source>
</evidence>
<dbReference type="Proteomes" id="UP000077143">
    <property type="component" value="Chromosome"/>
</dbReference>
<organism evidence="3 4">
    <name type="scientific">Mycobacterium adipatum</name>
    <dbReference type="NCBI Taxonomy" id="1682113"/>
    <lineage>
        <taxon>Bacteria</taxon>
        <taxon>Bacillati</taxon>
        <taxon>Actinomycetota</taxon>
        <taxon>Actinomycetes</taxon>
        <taxon>Mycobacteriales</taxon>
        <taxon>Mycobacteriaceae</taxon>
        <taxon>Mycobacterium</taxon>
    </lineage>
</organism>
<dbReference type="KEGG" id="madi:A7U43_22770"/>
<keyword evidence="2" id="KW-0812">Transmembrane</keyword>
<proteinExistence type="predicted"/>
<keyword evidence="2" id="KW-0472">Membrane</keyword>
<sequence>MSRQYAPYASTRDSYPGSGYQSAAPADPAVDQQTAYRSDRERRRAARRGAGYGRVPRTTYADYDTYDPAHDDLAYDEADTDYTDYEFPADYHEPLDRRWIWVAGVAGVILMVAVICTGIILGGGDSGTVSAGATTTSADAEPTAAPSASATPSAAAPAPVFPSLPPETVTTVTPSATATPAPAPAPTAPAPVVVPEAPVADPALAARTVTYHVTGNRQLIDLITVIYTDQQGALQTDVNVALPWVKTVVLDPGVSLSSVTATSVGGQLNCSIVDGSGAAVAVQANNSMIATCTR</sequence>
<evidence type="ECO:0000256" key="1">
    <source>
        <dbReference type="SAM" id="MobiDB-lite"/>
    </source>
</evidence>
<dbReference type="OrthoDB" id="4761936at2"/>
<dbReference type="InterPro" id="IPR038468">
    <property type="entry name" value="MmpS_C"/>
</dbReference>
<feature type="region of interest" description="Disordered" evidence="1">
    <location>
        <begin position="1"/>
        <end position="51"/>
    </location>
</feature>
<feature type="region of interest" description="Disordered" evidence="1">
    <location>
        <begin position="132"/>
        <end position="189"/>
    </location>
</feature>
<feature type="compositionally biased region" description="Low complexity" evidence="1">
    <location>
        <begin position="166"/>
        <end position="180"/>
    </location>
</feature>
<dbReference type="RefSeq" id="WP_067999627.1">
    <property type="nucleotide sequence ID" value="NZ_CP015596.1"/>
</dbReference>
<accession>A0A172URC3</accession>
<feature type="transmembrane region" description="Helical" evidence="2">
    <location>
        <begin position="99"/>
        <end position="121"/>
    </location>
</feature>
<evidence type="ECO:0000313" key="3">
    <source>
        <dbReference type="EMBL" id="ANE81727.1"/>
    </source>
</evidence>